<dbReference type="InterPro" id="IPR050090">
    <property type="entry name" value="Tyrosine_recombinase_XerCD"/>
</dbReference>
<dbReference type="PANTHER" id="PTHR30349:SF41">
    <property type="entry name" value="INTEGRASE_RECOMBINASE PROTEIN MJ0367-RELATED"/>
    <property type="match status" value="1"/>
</dbReference>
<evidence type="ECO:0000256" key="3">
    <source>
        <dbReference type="ARBA" id="ARBA00023125"/>
    </source>
</evidence>
<dbReference type="InterPro" id="IPR013762">
    <property type="entry name" value="Integrase-like_cat_sf"/>
</dbReference>
<dbReference type="GO" id="GO:0015074">
    <property type="term" value="P:DNA integration"/>
    <property type="evidence" value="ECO:0007669"/>
    <property type="project" value="UniProtKB-KW"/>
</dbReference>
<dbReference type="GO" id="GO:0006310">
    <property type="term" value="P:DNA recombination"/>
    <property type="evidence" value="ECO:0007669"/>
    <property type="project" value="UniProtKB-KW"/>
</dbReference>
<dbReference type="EMBL" id="JACHBI010000040">
    <property type="protein sequence ID" value="MBB5578050.1"/>
    <property type="molecule type" value="Genomic_DNA"/>
</dbReference>
<sequence length="325" mass="36671">MFTAISPTPLDQPIVAWLAHQRALGRRYYPEERVLVSLREFISRTPGQDLDRASFDRWCATFPHLARNTLRYRQRVVRMFCLYRRRKELGCFVPDPLYFARPQPYRLPVIVEPGQIAKMLTAANTMSVASGSPLRPAVYRMAVILLYTTGMRRGELLRLTLADCEPESGVLRVRESKFHKSRILPLSSDAHAELCSYLRKRLAPPFSRDPDTPLLINTEGGLRAYTGTGISGGIHALFKMAGVEDSEGRRPRIHDLRHSFAVGALIRWYLDGADVQSNLPKLALYMGHVSIVSTACYLHFLPKLREIASDRFEGAFGGLVSEVVA</sequence>
<comment type="similarity">
    <text evidence="1">Belongs to the 'phage' integrase family.</text>
</comment>
<gene>
    <name evidence="6" type="ORF">GGD50_006713</name>
</gene>
<protein>
    <submittedName>
        <fullName evidence="6">Integrase</fullName>
    </submittedName>
</protein>
<evidence type="ECO:0000256" key="2">
    <source>
        <dbReference type="ARBA" id="ARBA00022908"/>
    </source>
</evidence>
<accession>A0A7W8XYS6</accession>
<dbReference type="InterPro" id="IPR011010">
    <property type="entry name" value="DNA_brk_join_enz"/>
</dbReference>
<organism evidence="6 7">
    <name type="scientific">Rhizobium paranaense</name>
    <dbReference type="NCBI Taxonomy" id="1650438"/>
    <lineage>
        <taxon>Bacteria</taxon>
        <taxon>Pseudomonadati</taxon>
        <taxon>Pseudomonadota</taxon>
        <taxon>Alphaproteobacteria</taxon>
        <taxon>Hyphomicrobiales</taxon>
        <taxon>Rhizobiaceae</taxon>
        <taxon>Rhizobium/Agrobacterium group</taxon>
        <taxon>Rhizobium</taxon>
    </lineage>
</organism>
<dbReference type="GO" id="GO:0003677">
    <property type="term" value="F:DNA binding"/>
    <property type="evidence" value="ECO:0007669"/>
    <property type="project" value="UniProtKB-KW"/>
</dbReference>
<keyword evidence="2" id="KW-0229">DNA integration</keyword>
<dbReference type="AlphaFoldDB" id="A0A7W8XYS6"/>
<name>A0A7W8XYS6_9HYPH</name>
<evidence type="ECO:0000256" key="4">
    <source>
        <dbReference type="ARBA" id="ARBA00023172"/>
    </source>
</evidence>
<evidence type="ECO:0000313" key="6">
    <source>
        <dbReference type="EMBL" id="MBB5578050.1"/>
    </source>
</evidence>
<dbReference type="Proteomes" id="UP000549882">
    <property type="component" value="Unassembled WGS sequence"/>
</dbReference>
<keyword evidence="7" id="KW-1185">Reference proteome</keyword>
<dbReference type="Pfam" id="PF00589">
    <property type="entry name" value="Phage_integrase"/>
    <property type="match status" value="1"/>
</dbReference>
<feature type="domain" description="Tyr recombinase" evidence="5">
    <location>
        <begin position="106"/>
        <end position="310"/>
    </location>
</feature>
<keyword evidence="3" id="KW-0238">DNA-binding</keyword>
<reference evidence="6 7" key="1">
    <citation type="submission" date="2020-08" db="EMBL/GenBank/DDBJ databases">
        <title>Genomic Encyclopedia of Type Strains, Phase IV (KMG-V): Genome sequencing to study the core and pangenomes of soil and plant-associated prokaryotes.</title>
        <authorList>
            <person name="Whitman W."/>
        </authorList>
    </citation>
    <scope>NUCLEOTIDE SEQUENCE [LARGE SCALE GENOMIC DNA]</scope>
    <source>
        <strain evidence="6 7">SEMIA 4064</strain>
    </source>
</reference>
<keyword evidence="4" id="KW-0233">DNA recombination</keyword>
<dbReference type="RefSeq" id="WP_183941369.1">
    <property type="nucleotide sequence ID" value="NZ_JACHBI010000040.1"/>
</dbReference>
<dbReference type="InterPro" id="IPR002104">
    <property type="entry name" value="Integrase_catalytic"/>
</dbReference>
<dbReference type="SUPFAM" id="SSF56349">
    <property type="entry name" value="DNA breaking-rejoining enzymes"/>
    <property type="match status" value="1"/>
</dbReference>
<dbReference type="PROSITE" id="PS51898">
    <property type="entry name" value="TYR_RECOMBINASE"/>
    <property type="match status" value="1"/>
</dbReference>
<dbReference type="Gene3D" id="1.10.443.10">
    <property type="entry name" value="Intergrase catalytic core"/>
    <property type="match status" value="1"/>
</dbReference>
<evidence type="ECO:0000256" key="1">
    <source>
        <dbReference type="ARBA" id="ARBA00008857"/>
    </source>
</evidence>
<comment type="caution">
    <text evidence="6">The sequence shown here is derived from an EMBL/GenBank/DDBJ whole genome shotgun (WGS) entry which is preliminary data.</text>
</comment>
<evidence type="ECO:0000259" key="5">
    <source>
        <dbReference type="PROSITE" id="PS51898"/>
    </source>
</evidence>
<proteinExistence type="inferred from homology"/>
<dbReference type="PANTHER" id="PTHR30349">
    <property type="entry name" value="PHAGE INTEGRASE-RELATED"/>
    <property type="match status" value="1"/>
</dbReference>
<evidence type="ECO:0000313" key="7">
    <source>
        <dbReference type="Proteomes" id="UP000549882"/>
    </source>
</evidence>